<reference evidence="1 2" key="1">
    <citation type="submission" date="2011-02" db="EMBL/GenBank/DDBJ databases">
        <title>The Genome Sequence of Sphaeroforma arctica JP610.</title>
        <authorList>
            <consortium name="The Broad Institute Genome Sequencing Platform"/>
            <person name="Russ C."/>
            <person name="Cuomo C."/>
            <person name="Young S.K."/>
            <person name="Zeng Q."/>
            <person name="Gargeya S."/>
            <person name="Alvarado L."/>
            <person name="Berlin A."/>
            <person name="Chapman S.B."/>
            <person name="Chen Z."/>
            <person name="Freedman E."/>
            <person name="Gellesch M."/>
            <person name="Goldberg J."/>
            <person name="Griggs A."/>
            <person name="Gujja S."/>
            <person name="Heilman E."/>
            <person name="Heiman D."/>
            <person name="Howarth C."/>
            <person name="Mehta T."/>
            <person name="Neiman D."/>
            <person name="Pearson M."/>
            <person name="Roberts A."/>
            <person name="Saif S."/>
            <person name="Shea T."/>
            <person name="Shenoy N."/>
            <person name="Sisk P."/>
            <person name="Stolte C."/>
            <person name="Sykes S."/>
            <person name="White J."/>
            <person name="Yandava C."/>
            <person name="Burger G."/>
            <person name="Gray M.W."/>
            <person name="Holland P.W.H."/>
            <person name="King N."/>
            <person name="Lang F.B.F."/>
            <person name="Roger A.J."/>
            <person name="Ruiz-Trillo I."/>
            <person name="Haas B."/>
            <person name="Nusbaum C."/>
            <person name="Birren B."/>
        </authorList>
    </citation>
    <scope>NUCLEOTIDE SEQUENCE [LARGE SCALE GENOMIC DNA]</scope>
    <source>
        <strain evidence="1 2">JP610</strain>
    </source>
</reference>
<dbReference type="RefSeq" id="XP_014157878.1">
    <property type="nucleotide sequence ID" value="XM_014302403.1"/>
</dbReference>
<dbReference type="EMBL" id="KQ241797">
    <property type="protein sequence ID" value="KNC83976.1"/>
    <property type="molecule type" value="Genomic_DNA"/>
</dbReference>
<organism evidence="1 2">
    <name type="scientific">Sphaeroforma arctica JP610</name>
    <dbReference type="NCBI Taxonomy" id="667725"/>
    <lineage>
        <taxon>Eukaryota</taxon>
        <taxon>Ichthyosporea</taxon>
        <taxon>Ichthyophonida</taxon>
        <taxon>Sphaeroforma</taxon>
    </lineage>
</organism>
<dbReference type="AlphaFoldDB" id="A0A0L0G574"/>
<accession>A0A0L0G574</accession>
<protein>
    <submittedName>
        <fullName evidence="1">Uncharacterized protein</fullName>
    </submittedName>
</protein>
<evidence type="ECO:0000313" key="2">
    <source>
        <dbReference type="Proteomes" id="UP000054560"/>
    </source>
</evidence>
<dbReference type="GeneID" id="25904300"/>
<keyword evidence="2" id="KW-1185">Reference proteome</keyword>
<dbReference type="Proteomes" id="UP000054560">
    <property type="component" value="Unassembled WGS sequence"/>
</dbReference>
<proteinExistence type="predicted"/>
<sequence length="361" mass="41635">MTMVVHLVGQDEAAKLGPPPALEGDDATPQRLRDTLLFEYSSMELKQDIYQYGTIEILDTFLRHPNVETESITFNNVHTRLDMIPCILRNLPEVNYAQRLVKMAIEQSDIDFARAMGPHIQLYDKLRKVFKHSTPEMAKLVVPYLNPKLALYKAVRTNDPDYVEMVMLQFSDIDPQMYEWSMNSAEINYHFPMVAMLMRNPYFSINPAYGEFLVDYRWEMLENKGMFPAKFIDLASVIAHFIDKCGGDSKYNKTFAELKQNLFLVVREKARVFDSYGTHVLGESVQRTNAASLQHIDELVMVLQNRRLAPVILDRVGVKCRTFSCRVALGILSNEYDELIMNKVGRVSPPRRRPPQVKMDL</sequence>
<evidence type="ECO:0000313" key="1">
    <source>
        <dbReference type="EMBL" id="KNC83976.1"/>
    </source>
</evidence>
<gene>
    <name evidence="1" type="ORF">SARC_03796</name>
</gene>
<name>A0A0L0G574_9EUKA</name>